<keyword evidence="2" id="KW-0472">Membrane</keyword>
<gene>
    <name evidence="3" type="ORF">PCON_05859</name>
</gene>
<evidence type="ECO:0000256" key="2">
    <source>
        <dbReference type="SAM" id="Phobius"/>
    </source>
</evidence>
<organism evidence="3 4">
    <name type="scientific">Pyronema omphalodes (strain CBS 100304)</name>
    <name type="common">Pyronema confluens</name>
    <dbReference type="NCBI Taxonomy" id="1076935"/>
    <lineage>
        <taxon>Eukaryota</taxon>
        <taxon>Fungi</taxon>
        <taxon>Dikarya</taxon>
        <taxon>Ascomycota</taxon>
        <taxon>Pezizomycotina</taxon>
        <taxon>Pezizomycetes</taxon>
        <taxon>Pezizales</taxon>
        <taxon>Pyronemataceae</taxon>
        <taxon>Pyronema</taxon>
    </lineage>
</organism>
<feature type="region of interest" description="Disordered" evidence="1">
    <location>
        <begin position="18"/>
        <end position="37"/>
    </location>
</feature>
<protein>
    <submittedName>
        <fullName evidence="3">Uncharacterized protein</fullName>
    </submittedName>
</protein>
<reference evidence="3 4" key="1">
    <citation type="journal article" date="2013" name="PLoS Genet.">
        <title>The genome and development-dependent transcriptomes of Pyronema confluens: a window into fungal evolution.</title>
        <authorList>
            <person name="Traeger S."/>
            <person name="Altegoer F."/>
            <person name="Freitag M."/>
            <person name="Gabaldon T."/>
            <person name="Kempken F."/>
            <person name="Kumar A."/>
            <person name="Marcet-Houben M."/>
            <person name="Poggeler S."/>
            <person name="Stajich J.E."/>
            <person name="Nowrousian M."/>
        </authorList>
    </citation>
    <scope>NUCLEOTIDE SEQUENCE [LARGE SCALE GENOMIC DNA]</scope>
    <source>
        <strain evidence="4">CBS 100304</strain>
        <tissue evidence="3">Vegetative mycelium</tissue>
    </source>
</reference>
<accession>U4KWJ9</accession>
<sequence length="94" mass="10405">MSRPDRIESTYPALLVSPLESQPLPSPPSGLKGRTASPVKTLPVTTFHHERIILTCICSLGWQAGTHVQQFILFTAVVSVAFYSVFEFAYIFHA</sequence>
<keyword evidence="2" id="KW-1133">Transmembrane helix</keyword>
<dbReference type="Proteomes" id="UP000018144">
    <property type="component" value="Unassembled WGS sequence"/>
</dbReference>
<proteinExistence type="predicted"/>
<name>U4KWJ9_PYROM</name>
<keyword evidence="4" id="KW-1185">Reference proteome</keyword>
<dbReference type="EMBL" id="HF935285">
    <property type="protein sequence ID" value="CCX06272.1"/>
    <property type="molecule type" value="Genomic_DNA"/>
</dbReference>
<evidence type="ECO:0000313" key="4">
    <source>
        <dbReference type="Proteomes" id="UP000018144"/>
    </source>
</evidence>
<keyword evidence="2" id="KW-0812">Transmembrane</keyword>
<feature type="transmembrane region" description="Helical" evidence="2">
    <location>
        <begin position="71"/>
        <end position="92"/>
    </location>
</feature>
<dbReference type="AlphaFoldDB" id="U4KWJ9"/>
<evidence type="ECO:0000256" key="1">
    <source>
        <dbReference type="SAM" id="MobiDB-lite"/>
    </source>
</evidence>
<evidence type="ECO:0000313" key="3">
    <source>
        <dbReference type="EMBL" id="CCX06272.1"/>
    </source>
</evidence>